<reference evidence="5" key="1">
    <citation type="journal article" date="2020" name="Stud. Mycol.">
        <title>101 Dothideomycetes genomes: A test case for predicting lifestyles and emergence of pathogens.</title>
        <authorList>
            <person name="Haridas S."/>
            <person name="Albert R."/>
            <person name="Binder M."/>
            <person name="Bloem J."/>
            <person name="LaButti K."/>
            <person name="Salamov A."/>
            <person name="Andreopoulos B."/>
            <person name="Baker S."/>
            <person name="Barry K."/>
            <person name="Bills G."/>
            <person name="Bluhm B."/>
            <person name="Cannon C."/>
            <person name="Castanera R."/>
            <person name="Culley D."/>
            <person name="Daum C."/>
            <person name="Ezra D."/>
            <person name="Gonzalez J."/>
            <person name="Henrissat B."/>
            <person name="Kuo A."/>
            <person name="Liang C."/>
            <person name="Lipzen A."/>
            <person name="Lutzoni F."/>
            <person name="Magnuson J."/>
            <person name="Mondo S."/>
            <person name="Nolan M."/>
            <person name="Ohm R."/>
            <person name="Pangilinan J."/>
            <person name="Park H.-J."/>
            <person name="Ramirez L."/>
            <person name="Alfaro M."/>
            <person name="Sun H."/>
            <person name="Tritt A."/>
            <person name="Yoshinaga Y."/>
            <person name="Zwiers L.-H."/>
            <person name="Turgeon B."/>
            <person name="Goodwin S."/>
            <person name="Spatafora J."/>
            <person name="Crous P."/>
            <person name="Grigoriev I."/>
        </authorList>
    </citation>
    <scope>NUCLEOTIDE SEQUENCE [LARGE SCALE GENOMIC DNA]</scope>
    <source>
        <strain evidence="5">CBS 304.66</strain>
    </source>
</reference>
<keyword evidence="3" id="KW-0472">Membrane</keyword>
<evidence type="ECO:0000256" key="1">
    <source>
        <dbReference type="ARBA" id="ARBA00010617"/>
    </source>
</evidence>
<evidence type="ECO:0000313" key="5">
    <source>
        <dbReference type="Proteomes" id="UP000800093"/>
    </source>
</evidence>
<protein>
    <submittedName>
        <fullName evidence="4">Cytochrome P450</fullName>
    </submittedName>
</protein>
<keyword evidence="2" id="KW-0349">Heme</keyword>
<comment type="similarity">
    <text evidence="1">Belongs to the cytochrome P450 family.</text>
</comment>
<dbReference type="Proteomes" id="UP000800093">
    <property type="component" value="Unassembled WGS sequence"/>
</dbReference>
<dbReference type="InterPro" id="IPR050121">
    <property type="entry name" value="Cytochrome_P450_monoxygenase"/>
</dbReference>
<dbReference type="GO" id="GO:0004497">
    <property type="term" value="F:monooxygenase activity"/>
    <property type="evidence" value="ECO:0007669"/>
    <property type="project" value="InterPro"/>
</dbReference>
<dbReference type="InterPro" id="IPR001128">
    <property type="entry name" value="Cyt_P450"/>
</dbReference>
<name>A0A9P4N0K7_9PLEO</name>
<evidence type="ECO:0000256" key="2">
    <source>
        <dbReference type="PIRSR" id="PIRSR602401-1"/>
    </source>
</evidence>
<dbReference type="SUPFAM" id="SSF48264">
    <property type="entry name" value="Cytochrome P450"/>
    <property type="match status" value="1"/>
</dbReference>
<dbReference type="GO" id="GO:0016705">
    <property type="term" value="F:oxidoreductase activity, acting on paired donors, with incorporation or reduction of molecular oxygen"/>
    <property type="evidence" value="ECO:0007669"/>
    <property type="project" value="InterPro"/>
</dbReference>
<dbReference type="InterPro" id="IPR002401">
    <property type="entry name" value="Cyt_P450_E_grp-I"/>
</dbReference>
<dbReference type="Gene3D" id="1.10.630.10">
    <property type="entry name" value="Cytochrome P450"/>
    <property type="match status" value="1"/>
</dbReference>
<dbReference type="GO" id="GO:0020037">
    <property type="term" value="F:heme binding"/>
    <property type="evidence" value="ECO:0007669"/>
    <property type="project" value="InterPro"/>
</dbReference>
<dbReference type="Pfam" id="PF00067">
    <property type="entry name" value="p450"/>
    <property type="match status" value="1"/>
</dbReference>
<keyword evidence="3" id="KW-1133">Transmembrane helix</keyword>
<proteinExistence type="inferred from homology"/>
<evidence type="ECO:0000256" key="3">
    <source>
        <dbReference type="SAM" id="Phobius"/>
    </source>
</evidence>
<dbReference type="PANTHER" id="PTHR24305:SF166">
    <property type="entry name" value="CYTOCHROME P450 12A4, MITOCHONDRIAL-RELATED"/>
    <property type="match status" value="1"/>
</dbReference>
<gene>
    <name evidence="4" type="ORF">CC78DRAFT_616177</name>
</gene>
<dbReference type="PANTHER" id="PTHR24305">
    <property type="entry name" value="CYTOCHROME P450"/>
    <property type="match status" value="1"/>
</dbReference>
<organism evidence="4 5">
    <name type="scientific">Lojkania enalia</name>
    <dbReference type="NCBI Taxonomy" id="147567"/>
    <lineage>
        <taxon>Eukaryota</taxon>
        <taxon>Fungi</taxon>
        <taxon>Dikarya</taxon>
        <taxon>Ascomycota</taxon>
        <taxon>Pezizomycotina</taxon>
        <taxon>Dothideomycetes</taxon>
        <taxon>Pleosporomycetidae</taxon>
        <taxon>Pleosporales</taxon>
        <taxon>Pleosporales incertae sedis</taxon>
        <taxon>Lojkania</taxon>
    </lineage>
</organism>
<dbReference type="PRINTS" id="PR00385">
    <property type="entry name" value="P450"/>
</dbReference>
<comment type="cofactor">
    <cofactor evidence="2">
        <name>heme</name>
        <dbReference type="ChEBI" id="CHEBI:30413"/>
    </cofactor>
</comment>
<keyword evidence="2" id="KW-0479">Metal-binding</keyword>
<dbReference type="CDD" id="cd11062">
    <property type="entry name" value="CYP58-like"/>
    <property type="match status" value="1"/>
</dbReference>
<feature type="binding site" description="axial binding residue" evidence="2">
    <location>
        <position position="454"/>
    </location>
    <ligand>
        <name>heme</name>
        <dbReference type="ChEBI" id="CHEBI:30413"/>
    </ligand>
    <ligandPart>
        <name>Fe</name>
        <dbReference type="ChEBI" id="CHEBI:18248"/>
    </ligandPart>
</feature>
<dbReference type="InterPro" id="IPR036396">
    <property type="entry name" value="Cyt_P450_sf"/>
</dbReference>
<comment type="caution">
    <text evidence="4">The sequence shown here is derived from an EMBL/GenBank/DDBJ whole genome shotgun (WGS) entry which is preliminary data.</text>
</comment>
<dbReference type="EMBL" id="ML986611">
    <property type="protein sequence ID" value="KAF2265020.1"/>
    <property type="molecule type" value="Genomic_DNA"/>
</dbReference>
<feature type="transmembrane region" description="Helical" evidence="3">
    <location>
        <begin position="7"/>
        <end position="25"/>
    </location>
</feature>
<accession>A0A9P4N0K7</accession>
<dbReference type="AlphaFoldDB" id="A0A9P4N0K7"/>
<dbReference type="PRINTS" id="PR00463">
    <property type="entry name" value="EP450I"/>
</dbReference>
<keyword evidence="3" id="KW-0812">Transmembrane</keyword>
<sequence>MASLVTSAIYLVASYLVFWVLRALYRVTLHPLAGYPGPVIAAISKPWYHWYWNFYNRGLLIFEIERLHARYGPVVRIAPNELHINDPEVFQEMTRVGSRFTKDPGFYSFVTFPGTSIGEHDPNAHRIRRQVLAPAFSPARVQQLAPMVKVKVDEILGRFEEFAAKREALDIFRATKAFTMDIISTIVFGKPLGCIQNPDFNNQFIEFLHSTFEMGWVAPAFPNLFWLSFQLPEKVAEKLMPIPLFEFKKKCLGLMDSYLRERDVPVIGDTEGATKKTEFDRSIVIDMLVDPNSAKDHSVLSDDQLAEEVIMLLSAGNDSVSGVLIMGIYKILRYPEVHAKVNEELLSYIPNISEEITYEKVKKLPYLSAVVKEALRVSHPLPGLTPRVVPPEGFKLYNKTVPGGTVFNTSAYMLNRHPSVFPNPAVFNPDRWLDPSAIHLEKYMASFYRGTRQCLGRDLAFCELYTFLANLFRKFELEIWDTTDSDMEWIDLLLVYFPGKHFHAKLKKRDR</sequence>
<keyword evidence="5" id="KW-1185">Reference proteome</keyword>
<evidence type="ECO:0000313" key="4">
    <source>
        <dbReference type="EMBL" id="KAF2265020.1"/>
    </source>
</evidence>
<keyword evidence="2" id="KW-0408">Iron</keyword>
<dbReference type="GO" id="GO:0005506">
    <property type="term" value="F:iron ion binding"/>
    <property type="evidence" value="ECO:0007669"/>
    <property type="project" value="InterPro"/>
</dbReference>
<dbReference type="OrthoDB" id="3945418at2759"/>